<dbReference type="InterPro" id="IPR036188">
    <property type="entry name" value="FAD/NAD-bd_sf"/>
</dbReference>
<keyword evidence="3" id="KW-1185">Reference proteome</keyword>
<gene>
    <name evidence="2" type="ORF">NDK43_24115</name>
</gene>
<reference evidence="2 3" key="1">
    <citation type="submission" date="2022-06" db="EMBL/GenBank/DDBJ databases">
        <authorList>
            <person name="Jeon C.O."/>
        </authorList>
    </citation>
    <scope>NUCLEOTIDE SEQUENCE [LARGE SCALE GENOMIC DNA]</scope>
    <source>
        <strain evidence="2 3">KCTC 13943</strain>
    </source>
</reference>
<dbReference type="EMBL" id="JAMQCR010000002">
    <property type="protein sequence ID" value="MCM2534862.1"/>
    <property type="molecule type" value="Genomic_DNA"/>
</dbReference>
<dbReference type="Gene3D" id="1.20.58.100">
    <property type="entry name" value="Fumarate reductase/succinate dehydrogenase flavoprotein-like, C-terminal domain"/>
    <property type="match status" value="1"/>
</dbReference>
<proteinExistence type="predicted"/>
<protein>
    <recommendedName>
        <fullName evidence="1">Fumarate reductase/succinate dehydrogenase flavoprotein-like C-terminal domain-containing protein</fullName>
    </recommendedName>
</protein>
<dbReference type="InterPro" id="IPR037099">
    <property type="entry name" value="Fum_R/Succ_DH_flav-like_C_sf"/>
</dbReference>
<dbReference type="PANTHER" id="PTHR11632:SF51">
    <property type="entry name" value="SUCCINATE DEHYDROGENASE [UBIQUINONE] FLAVOPROTEIN SUBUNIT, MITOCHONDRIAL"/>
    <property type="match status" value="1"/>
</dbReference>
<dbReference type="SUPFAM" id="SSF51905">
    <property type="entry name" value="FAD/NAD(P)-binding domain"/>
    <property type="match status" value="1"/>
</dbReference>
<evidence type="ECO:0000259" key="1">
    <source>
        <dbReference type="Pfam" id="PF02910"/>
    </source>
</evidence>
<dbReference type="Gene3D" id="3.50.50.60">
    <property type="entry name" value="FAD/NAD(P)-binding domain"/>
    <property type="match status" value="1"/>
</dbReference>
<dbReference type="Pfam" id="PF02910">
    <property type="entry name" value="Succ_DH_flav_C"/>
    <property type="match status" value="1"/>
</dbReference>
<dbReference type="Gene3D" id="3.90.700.10">
    <property type="entry name" value="Succinate dehydrogenase/fumarate reductase flavoprotein, catalytic domain"/>
    <property type="match status" value="1"/>
</dbReference>
<comment type="caution">
    <text evidence="2">The sequence shown here is derived from an EMBL/GenBank/DDBJ whole genome shotgun (WGS) entry which is preliminary data.</text>
</comment>
<sequence>MASGSEAIVEQKMPKTKRVLKSKGIDVHSDKFEVGLVAQCMNGGAQITTPDGETDIKGLFIAGETAGGLRGGSAGGNSLAEGQVFGYRTGKAAAHYSLMHGNELSSQEFYIKEFQTIKQWVENSQNGTKDVLDSIGELRRNMYRNCLVIRNEARLMDARDYLLQTEQDLQQGKYALRLDNIKSALELRNMIITAKSIVLAALLRTESRSCHYREDFPEKDDTNWKTSIRIRKKDGIMVAEAYEWPQNKAG</sequence>
<dbReference type="PANTHER" id="PTHR11632">
    <property type="entry name" value="SUCCINATE DEHYDROGENASE 2 FLAVOPROTEIN SUBUNIT"/>
    <property type="match status" value="1"/>
</dbReference>
<name>A0ABT0WIF9_9BACI</name>
<dbReference type="Proteomes" id="UP001523262">
    <property type="component" value="Unassembled WGS sequence"/>
</dbReference>
<dbReference type="SUPFAM" id="SSF46977">
    <property type="entry name" value="Succinate dehydrogenase/fumarate reductase flavoprotein C-terminal domain"/>
    <property type="match status" value="1"/>
</dbReference>
<feature type="domain" description="Fumarate reductase/succinate dehydrogenase flavoprotein-like C-terminal" evidence="1">
    <location>
        <begin position="137"/>
        <end position="228"/>
    </location>
</feature>
<dbReference type="InterPro" id="IPR030664">
    <property type="entry name" value="SdhA/FrdA/AprA"/>
</dbReference>
<evidence type="ECO:0000313" key="3">
    <source>
        <dbReference type="Proteomes" id="UP001523262"/>
    </source>
</evidence>
<dbReference type="InterPro" id="IPR015939">
    <property type="entry name" value="Fum_Rdtase/Succ_DH_flav-like_C"/>
</dbReference>
<accession>A0ABT0WIF9</accession>
<organism evidence="2 3">
    <name type="scientific">Neobacillus pocheonensis</name>
    <dbReference type="NCBI Taxonomy" id="363869"/>
    <lineage>
        <taxon>Bacteria</taxon>
        <taxon>Bacillati</taxon>
        <taxon>Bacillota</taxon>
        <taxon>Bacilli</taxon>
        <taxon>Bacillales</taxon>
        <taxon>Bacillaceae</taxon>
        <taxon>Neobacillus</taxon>
    </lineage>
</organism>
<dbReference type="InterPro" id="IPR027477">
    <property type="entry name" value="Succ_DH/fumarate_Rdtase_cat_sf"/>
</dbReference>
<evidence type="ECO:0000313" key="2">
    <source>
        <dbReference type="EMBL" id="MCM2534862.1"/>
    </source>
</evidence>